<keyword evidence="7 12" id="KW-1133">Transmembrane helix</keyword>
<evidence type="ECO:0000256" key="1">
    <source>
        <dbReference type="ARBA" id="ARBA00004141"/>
    </source>
</evidence>
<keyword evidence="5 12" id="KW-0812">Transmembrane</keyword>
<dbReference type="Pfam" id="PF01151">
    <property type="entry name" value="ELO"/>
    <property type="match status" value="1"/>
</dbReference>
<feature type="transmembrane region" description="Helical" evidence="12">
    <location>
        <begin position="162"/>
        <end position="182"/>
    </location>
</feature>
<gene>
    <name evidence="13" type="ORF">BWQ96_05509</name>
</gene>
<keyword evidence="4 12" id="KW-0808">Transferase</keyword>
<organism evidence="13 14">
    <name type="scientific">Gracilariopsis chorda</name>
    <dbReference type="NCBI Taxonomy" id="448386"/>
    <lineage>
        <taxon>Eukaryota</taxon>
        <taxon>Rhodophyta</taxon>
        <taxon>Florideophyceae</taxon>
        <taxon>Rhodymeniophycidae</taxon>
        <taxon>Gracilariales</taxon>
        <taxon>Gracilariaceae</taxon>
        <taxon>Gracilariopsis</taxon>
    </lineage>
</organism>
<dbReference type="GO" id="GO:0005789">
    <property type="term" value="C:endoplasmic reticulum membrane"/>
    <property type="evidence" value="ECO:0007669"/>
    <property type="project" value="TreeGrafter"/>
</dbReference>
<dbReference type="InterPro" id="IPR002076">
    <property type="entry name" value="ELO_fam"/>
</dbReference>
<reference evidence="13 14" key="1">
    <citation type="journal article" date="2018" name="Mol. Biol. Evol.">
        <title>Analysis of the draft genome of the red seaweed Gracilariopsis chorda provides insights into genome size evolution in Rhodophyta.</title>
        <authorList>
            <person name="Lee J."/>
            <person name="Yang E.C."/>
            <person name="Graf L."/>
            <person name="Yang J.H."/>
            <person name="Qiu H."/>
            <person name="Zel Zion U."/>
            <person name="Chan C.X."/>
            <person name="Stephens T.G."/>
            <person name="Weber A.P.M."/>
            <person name="Boo G.H."/>
            <person name="Boo S.M."/>
            <person name="Kim K.M."/>
            <person name="Shin Y."/>
            <person name="Jung M."/>
            <person name="Lee S.J."/>
            <person name="Yim H.S."/>
            <person name="Lee J.H."/>
            <person name="Bhattacharya D."/>
            <person name="Yoon H.S."/>
        </authorList>
    </citation>
    <scope>NUCLEOTIDE SEQUENCE [LARGE SCALE GENOMIC DNA]</scope>
    <source>
        <strain evidence="13 14">SKKU-2015</strain>
        <tissue evidence="13">Whole body</tissue>
    </source>
</reference>
<feature type="transmembrane region" description="Helical" evidence="12">
    <location>
        <begin position="28"/>
        <end position="45"/>
    </location>
</feature>
<accession>A0A2V3IUF1</accession>
<evidence type="ECO:0000256" key="11">
    <source>
        <dbReference type="ARBA" id="ARBA00047375"/>
    </source>
</evidence>
<dbReference type="STRING" id="448386.A0A2V3IUF1"/>
<evidence type="ECO:0000256" key="2">
    <source>
        <dbReference type="ARBA" id="ARBA00007263"/>
    </source>
</evidence>
<evidence type="ECO:0000256" key="12">
    <source>
        <dbReference type="RuleBase" id="RU361115"/>
    </source>
</evidence>
<dbReference type="EC" id="2.3.1.-" evidence="12"/>
<keyword evidence="14" id="KW-1185">Reference proteome</keyword>
<comment type="catalytic activity">
    <reaction evidence="11">
        <text>a very-long-chain acyl-CoA + malonyl-CoA + H(+) = a very-long-chain 3-oxoacyl-CoA + CO2 + CoA</text>
        <dbReference type="Rhea" id="RHEA:32727"/>
        <dbReference type="ChEBI" id="CHEBI:15378"/>
        <dbReference type="ChEBI" id="CHEBI:16526"/>
        <dbReference type="ChEBI" id="CHEBI:57287"/>
        <dbReference type="ChEBI" id="CHEBI:57384"/>
        <dbReference type="ChEBI" id="CHEBI:90725"/>
        <dbReference type="ChEBI" id="CHEBI:90736"/>
        <dbReference type="EC" id="2.3.1.199"/>
    </reaction>
</comment>
<sequence length="279" mass="32803">MSAVQLDSVREWMSNWRFEPNVTAFSSWQWPVIAVVVYFTIIYALQRFMSTRKPLDIPEFLFFHNFSLCIASLFLGSWLTYALVSAYRVGLTPHELLCARDMYENGHLQMIYYINMFFKVWEFLDTFLLALRKKPIAFLHAYHHGATLFLTWNQLIEHSSPQWVPIVINLWVHVLMYYYYAMSALRIRIWWKKYLTTLQIVQFIIDVSAVGYAYTSFISSGFDSNVCYGTTRGALVGLGILTSYLLLFIRFYVQTYKKPRKPVRATVSTEDQTETKKAQ</sequence>
<name>A0A2V3IUF1_9FLOR</name>
<dbReference type="GO" id="GO:0034626">
    <property type="term" value="P:fatty acid elongation, polyunsaturated fatty acid"/>
    <property type="evidence" value="ECO:0007669"/>
    <property type="project" value="TreeGrafter"/>
</dbReference>
<comment type="subcellular location">
    <subcellularLocation>
        <location evidence="1">Membrane</location>
        <topology evidence="1">Multi-pass membrane protein</topology>
    </subcellularLocation>
</comment>
<evidence type="ECO:0000256" key="3">
    <source>
        <dbReference type="ARBA" id="ARBA00022516"/>
    </source>
</evidence>
<evidence type="ECO:0000313" key="13">
    <source>
        <dbReference type="EMBL" id="PXF44750.1"/>
    </source>
</evidence>
<comment type="caution">
    <text evidence="13">The sequence shown here is derived from an EMBL/GenBank/DDBJ whole genome shotgun (WGS) entry which is preliminary data.</text>
</comment>
<dbReference type="AlphaFoldDB" id="A0A2V3IUF1"/>
<dbReference type="Proteomes" id="UP000247409">
    <property type="component" value="Unassembled WGS sequence"/>
</dbReference>
<keyword evidence="8 12" id="KW-0443">Lipid metabolism</keyword>
<keyword evidence="10 12" id="KW-0275">Fatty acid biosynthesis</keyword>
<evidence type="ECO:0000256" key="8">
    <source>
        <dbReference type="ARBA" id="ARBA00023098"/>
    </source>
</evidence>
<keyword evidence="3 12" id="KW-0444">Lipid biosynthesis</keyword>
<dbReference type="OrthoDB" id="434092at2759"/>
<dbReference type="GO" id="GO:0009922">
    <property type="term" value="F:fatty acid elongase activity"/>
    <property type="evidence" value="ECO:0007669"/>
    <property type="project" value="UniProtKB-EC"/>
</dbReference>
<evidence type="ECO:0000256" key="6">
    <source>
        <dbReference type="ARBA" id="ARBA00022832"/>
    </source>
</evidence>
<proteinExistence type="inferred from homology"/>
<dbReference type="EMBL" id="NBIV01000082">
    <property type="protein sequence ID" value="PXF44750.1"/>
    <property type="molecule type" value="Genomic_DNA"/>
</dbReference>
<evidence type="ECO:0000256" key="7">
    <source>
        <dbReference type="ARBA" id="ARBA00022989"/>
    </source>
</evidence>
<evidence type="ECO:0000256" key="10">
    <source>
        <dbReference type="ARBA" id="ARBA00023160"/>
    </source>
</evidence>
<evidence type="ECO:0000313" key="14">
    <source>
        <dbReference type="Proteomes" id="UP000247409"/>
    </source>
</evidence>
<comment type="catalytic activity">
    <reaction evidence="12">
        <text>an acyl-CoA + malonyl-CoA + H(+) = a 3-oxoacyl-CoA + CO2 + CoA</text>
        <dbReference type="Rhea" id="RHEA:50252"/>
        <dbReference type="ChEBI" id="CHEBI:15378"/>
        <dbReference type="ChEBI" id="CHEBI:16526"/>
        <dbReference type="ChEBI" id="CHEBI:57287"/>
        <dbReference type="ChEBI" id="CHEBI:57384"/>
        <dbReference type="ChEBI" id="CHEBI:58342"/>
        <dbReference type="ChEBI" id="CHEBI:90726"/>
    </reaction>
    <physiologicalReaction direction="left-to-right" evidence="12">
        <dbReference type="Rhea" id="RHEA:50253"/>
    </physiologicalReaction>
</comment>
<dbReference type="GO" id="GO:0042761">
    <property type="term" value="P:very long-chain fatty acid biosynthetic process"/>
    <property type="evidence" value="ECO:0007669"/>
    <property type="project" value="TreeGrafter"/>
</dbReference>
<keyword evidence="6 12" id="KW-0276">Fatty acid metabolism</keyword>
<evidence type="ECO:0000256" key="4">
    <source>
        <dbReference type="ARBA" id="ARBA00022679"/>
    </source>
</evidence>
<evidence type="ECO:0000256" key="5">
    <source>
        <dbReference type="ARBA" id="ARBA00022692"/>
    </source>
</evidence>
<dbReference type="GO" id="GO:0030148">
    <property type="term" value="P:sphingolipid biosynthetic process"/>
    <property type="evidence" value="ECO:0007669"/>
    <property type="project" value="TreeGrafter"/>
</dbReference>
<dbReference type="PANTHER" id="PTHR11157:SF134">
    <property type="entry name" value="ELONGATION OF FATTY ACIDS PROTEIN 1-RELATED"/>
    <property type="match status" value="1"/>
</dbReference>
<dbReference type="GO" id="GO:0034625">
    <property type="term" value="P:fatty acid elongation, monounsaturated fatty acid"/>
    <property type="evidence" value="ECO:0007669"/>
    <property type="project" value="TreeGrafter"/>
</dbReference>
<feature type="transmembrane region" description="Helical" evidence="12">
    <location>
        <begin position="234"/>
        <end position="253"/>
    </location>
</feature>
<feature type="transmembrane region" description="Helical" evidence="12">
    <location>
        <begin position="194"/>
        <end position="214"/>
    </location>
</feature>
<comment type="similarity">
    <text evidence="2 12">Belongs to the ELO family.</text>
</comment>
<feature type="transmembrane region" description="Helical" evidence="12">
    <location>
        <begin position="66"/>
        <end position="90"/>
    </location>
</feature>
<dbReference type="PANTHER" id="PTHR11157">
    <property type="entry name" value="FATTY ACID ACYL TRANSFERASE-RELATED"/>
    <property type="match status" value="1"/>
</dbReference>
<evidence type="ECO:0000256" key="9">
    <source>
        <dbReference type="ARBA" id="ARBA00023136"/>
    </source>
</evidence>
<keyword evidence="9 12" id="KW-0472">Membrane</keyword>
<protein>
    <recommendedName>
        <fullName evidence="12">Elongation of fatty acids protein</fullName>
        <ecNumber evidence="12">2.3.1.-</ecNumber>
    </recommendedName>
</protein>
<dbReference type="GO" id="GO:0019367">
    <property type="term" value="P:fatty acid elongation, saturated fatty acid"/>
    <property type="evidence" value="ECO:0007669"/>
    <property type="project" value="TreeGrafter"/>
</dbReference>